<feature type="compositionally biased region" description="Low complexity" evidence="10">
    <location>
        <begin position="211"/>
        <end position="290"/>
    </location>
</feature>
<evidence type="ECO:0000256" key="5">
    <source>
        <dbReference type="ARBA" id="ARBA00023136"/>
    </source>
</evidence>
<evidence type="ECO:0000256" key="7">
    <source>
        <dbReference type="ARBA" id="ARBA00023180"/>
    </source>
</evidence>
<dbReference type="ExpressionAtlas" id="M1B8Q0">
    <property type="expression patterns" value="baseline"/>
</dbReference>
<keyword evidence="2" id="KW-1003">Cell membrane</keyword>
<dbReference type="SUPFAM" id="SSF49503">
    <property type="entry name" value="Cupredoxins"/>
    <property type="match status" value="1"/>
</dbReference>
<keyword evidence="11" id="KW-0812">Transmembrane</keyword>
<feature type="domain" description="Phytocyanin" evidence="13">
    <location>
        <begin position="23"/>
        <end position="124"/>
    </location>
</feature>
<evidence type="ECO:0000313" key="14">
    <source>
        <dbReference type="EnsemblPlants" id="PGSC0003DMT400039755"/>
    </source>
</evidence>
<evidence type="ECO:0000256" key="10">
    <source>
        <dbReference type="SAM" id="MobiDB-lite"/>
    </source>
</evidence>
<evidence type="ECO:0000256" key="1">
    <source>
        <dbReference type="ARBA" id="ARBA00004609"/>
    </source>
</evidence>
<keyword evidence="6" id="KW-1015">Disulfide bond</keyword>
<proteinExistence type="inferred from homology"/>
<dbReference type="InterPro" id="IPR039391">
    <property type="entry name" value="Phytocyanin-like"/>
</dbReference>
<dbReference type="STRING" id="4113.M1B8Q0"/>
<feature type="transmembrane region" description="Helical" evidence="11">
    <location>
        <begin position="387"/>
        <end position="407"/>
    </location>
</feature>
<sequence>MAQQRHVVVLLVLACLFTSSYSSQYTVGGKDGWVLNPSVDYNTWSQHMRFIINDSVLFKYKQGADSVLEVSKDDYDKCNTGNPIKKMEDGNSIFTLDRSGPFYFISGNKDNCDKGQKLQIIVISVRNQGKPPQTPAPGVAPPSNGSTTPSPTGSPPSTGGSSPAASPPKGSSTPGTPSPTGSPPSTGGSSPAASPPKGSSTPGTPSPTGSPPSTGGSSPAASPPKGSSTPGTPSAPSANAPAGSSTPGASSPNGAPVSTPAGKSPTSSPTPSGSTASPPAPATGGSVAPAMSPVANGPSTSTPGSSSPVAGGPSSGSSMAPLADGPAGSMSPEPSAGGPLAGGPSAGAPGSSASGTGGSNTPADINSPAGAPENPNSFAVKAFTPSIVLVSAVSLVLTVALGEFIILP</sequence>
<dbReference type="OMA" id="MRFIIND"/>
<organism evidence="14 15">
    <name type="scientific">Solanum tuberosum</name>
    <name type="common">Potato</name>
    <dbReference type="NCBI Taxonomy" id="4113"/>
    <lineage>
        <taxon>Eukaryota</taxon>
        <taxon>Viridiplantae</taxon>
        <taxon>Streptophyta</taxon>
        <taxon>Embryophyta</taxon>
        <taxon>Tracheophyta</taxon>
        <taxon>Spermatophyta</taxon>
        <taxon>Magnoliopsida</taxon>
        <taxon>eudicotyledons</taxon>
        <taxon>Gunneridae</taxon>
        <taxon>Pentapetalae</taxon>
        <taxon>asterids</taxon>
        <taxon>lamiids</taxon>
        <taxon>Solanales</taxon>
        <taxon>Solanaceae</taxon>
        <taxon>Solanoideae</taxon>
        <taxon>Solaneae</taxon>
        <taxon>Solanum</taxon>
    </lineage>
</organism>
<dbReference type="Pfam" id="PF02298">
    <property type="entry name" value="Cu_bind_like"/>
    <property type="match status" value="1"/>
</dbReference>
<feature type="region of interest" description="Disordered" evidence="10">
    <location>
        <begin position="128"/>
        <end position="377"/>
    </location>
</feature>
<keyword evidence="11" id="KW-1133">Transmembrane helix</keyword>
<comment type="subcellular location">
    <subcellularLocation>
        <location evidence="1">Cell membrane</location>
        <topology evidence="1">Lipid-anchor</topology>
        <topology evidence="1">GPI-anchor</topology>
    </subcellularLocation>
</comment>
<evidence type="ECO:0000256" key="8">
    <source>
        <dbReference type="ARBA" id="ARBA00023288"/>
    </source>
</evidence>
<protein>
    <submittedName>
        <fullName evidence="14">CT099</fullName>
    </submittedName>
</protein>
<dbReference type="InterPro" id="IPR041846">
    <property type="entry name" value="ENL_dom"/>
</dbReference>
<dbReference type="InterPro" id="IPR003245">
    <property type="entry name" value="Phytocyanin_dom"/>
</dbReference>
<dbReference type="InterPro" id="IPR008972">
    <property type="entry name" value="Cupredoxin"/>
</dbReference>
<evidence type="ECO:0000256" key="3">
    <source>
        <dbReference type="ARBA" id="ARBA00022622"/>
    </source>
</evidence>
<evidence type="ECO:0000259" key="13">
    <source>
        <dbReference type="PROSITE" id="PS51485"/>
    </source>
</evidence>
<accession>M1B8Q0</accession>
<dbReference type="GO" id="GO:0098552">
    <property type="term" value="C:side of membrane"/>
    <property type="evidence" value="ECO:0007669"/>
    <property type="project" value="UniProtKB-KW"/>
</dbReference>
<dbReference type="PROSITE" id="PS51485">
    <property type="entry name" value="PHYTOCYANIN"/>
    <property type="match status" value="1"/>
</dbReference>
<dbReference type="Gramene" id="PGSC0003DMT400039755">
    <property type="protein sequence ID" value="PGSC0003DMT400039755"/>
    <property type="gene ID" value="PGSC0003DMG400015364"/>
</dbReference>
<keyword evidence="15" id="KW-1185">Reference proteome</keyword>
<reference evidence="14" key="2">
    <citation type="submission" date="2015-06" db="UniProtKB">
        <authorList>
            <consortium name="EnsemblPlants"/>
        </authorList>
    </citation>
    <scope>IDENTIFICATION</scope>
    <source>
        <strain evidence="14">DM1-3 516 R44</strain>
    </source>
</reference>
<dbReference type="EnsemblPlants" id="PGSC0003DMT400039755">
    <property type="protein sequence ID" value="PGSC0003DMT400039755"/>
    <property type="gene ID" value="PGSC0003DMG400015364"/>
</dbReference>
<evidence type="ECO:0000256" key="4">
    <source>
        <dbReference type="ARBA" id="ARBA00022729"/>
    </source>
</evidence>
<evidence type="ECO:0000256" key="9">
    <source>
        <dbReference type="ARBA" id="ARBA00035011"/>
    </source>
</evidence>
<keyword evidence="5 11" id="KW-0472">Membrane</keyword>
<evidence type="ECO:0000256" key="6">
    <source>
        <dbReference type="ARBA" id="ARBA00023157"/>
    </source>
</evidence>
<dbReference type="eggNOG" id="ENOG502RZ81">
    <property type="taxonomic scope" value="Eukaryota"/>
</dbReference>
<comment type="similarity">
    <text evidence="9">Belongs to the early nodulin-like (ENODL) family.</text>
</comment>
<dbReference type="GO" id="GO:0009055">
    <property type="term" value="F:electron transfer activity"/>
    <property type="evidence" value="ECO:0007669"/>
    <property type="project" value="InterPro"/>
</dbReference>
<feature type="signal peptide" evidence="12">
    <location>
        <begin position="1"/>
        <end position="22"/>
    </location>
</feature>
<feature type="compositionally biased region" description="Low complexity" evidence="10">
    <location>
        <begin position="183"/>
        <end position="203"/>
    </location>
</feature>
<feature type="compositionally biased region" description="Low complexity" evidence="10">
    <location>
        <begin position="297"/>
        <end position="321"/>
    </location>
</feature>
<dbReference type="FunFam" id="2.60.40.420:FF:000010">
    <property type="entry name" value="Early nodulin-like protein 1"/>
    <property type="match status" value="1"/>
</dbReference>
<dbReference type="GO" id="GO:0005886">
    <property type="term" value="C:plasma membrane"/>
    <property type="evidence" value="ECO:0000318"/>
    <property type="project" value="GO_Central"/>
</dbReference>
<evidence type="ECO:0000256" key="2">
    <source>
        <dbReference type="ARBA" id="ARBA00022475"/>
    </source>
</evidence>
<dbReference type="Proteomes" id="UP000011115">
    <property type="component" value="Unassembled WGS sequence"/>
</dbReference>
<keyword evidence="4 12" id="KW-0732">Signal</keyword>
<keyword evidence="8" id="KW-0449">Lipoprotein</keyword>
<keyword evidence="7" id="KW-0325">Glycoprotein</keyword>
<evidence type="ECO:0000256" key="12">
    <source>
        <dbReference type="SAM" id="SignalP"/>
    </source>
</evidence>
<keyword evidence="3" id="KW-0336">GPI-anchor</keyword>
<dbReference type="AlphaFoldDB" id="M1B8Q0"/>
<dbReference type="PANTHER" id="PTHR33021:SF428">
    <property type="entry name" value="EARLY NODULIN-LIKE PROTEIN 2"/>
    <property type="match status" value="1"/>
</dbReference>
<feature type="compositionally biased region" description="Low complexity" evidence="10">
    <location>
        <begin position="141"/>
        <end position="175"/>
    </location>
</feature>
<dbReference type="Gene3D" id="2.60.40.420">
    <property type="entry name" value="Cupredoxins - blue copper proteins"/>
    <property type="match status" value="1"/>
</dbReference>
<dbReference type="PANTHER" id="PTHR33021">
    <property type="entry name" value="BLUE COPPER PROTEIN"/>
    <property type="match status" value="1"/>
</dbReference>
<reference evidence="15" key="1">
    <citation type="journal article" date="2011" name="Nature">
        <title>Genome sequence and analysis of the tuber crop potato.</title>
        <authorList>
            <consortium name="The Potato Genome Sequencing Consortium"/>
        </authorList>
    </citation>
    <scope>NUCLEOTIDE SEQUENCE [LARGE SCALE GENOMIC DNA]</scope>
    <source>
        <strain evidence="15">cv. DM1-3 516 R44</strain>
    </source>
</reference>
<dbReference type="InParanoid" id="M1B8Q0"/>
<evidence type="ECO:0000256" key="11">
    <source>
        <dbReference type="SAM" id="Phobius"/>
    </source>
</evidence>
<dbReference type="CDD" id="cd11019">
    <property type="entry name" value="OsENODL1_like"/>
    <property type="match status" value="1"/>
</dbReference>
<dbReference type="PaxDb" id="4113-PGSC0003DMT400039755"/>
<evidence type="ECO:0000313" key="15">
    <source>
        <dbReference type="Proteomes" id="UP000011115"/>
    </source>
</evidence>
<feature type="chain" id="PRO_5004011977" evidence="12">
    <location>
        <begin position="23"/>
        <end position="408"/>
    </location>
</feature>
<name>M1B8Q0_SOLTU</name>